<gene>
    <name evidence="1" type="ORF">GJ744_010664</name>
</gene>
<evidence type="ECO:0000313" key="2">
    <source>
        <dbReference type="Proteomes" id="UP000606974"/>
    </source>
</evidence>
<sequence>MLELDVDFSPPSVEKSWNWVLDDDQFGSDADSSSSEDGLIYSRCALLLEYLPNAHRFQSHRLTHELACTALDGLHQIQKALVEHGDHTEMISRNLLITDGRVVFVDFDRAEAYSSVGSDEVYFFKKDLLQFYRIIFKYMLRDKKMGRESRFD</sequence>
<accession>A0A8H7AGA0</accession>
<dbReference type="Proteomes" id="UP000606974">
    <property type="component" value="Unassembled WGS sequence"/>
</dbReference>
<comment type="caution">
    <text evidence="1">The sequence shown here is derived from an EMBL/GenBank/DDBJ whole genome shotgun (WGS) entry which is preliminary data.</text>
</comment>
<evidence type="ECO:0000313" key="1">
    <source>
        <dbReference type="EMBL" id="KAF7507347.1"/>
    </source>
</evidence>
<evidence type="ECO:0008006" key="3">
    <source>
        <dbReference type="Google" id="ProtNLM"/>
    </source>
</evidence>
<proteinExistence type="predicted"/>
<name>A0A8H7AGA0_9EURO</name>
<dbReference type="OrthoDB" id="4185642at2759"/>
<dbReference type="SUPFAM" id="SSF56112">
    <property type="entry name" value="Protein kinase-like (PK-like)"/>
    <property type="match status" value="1"/>
</dbReference>
<keyword evidence="2" id="KW-1185">Reference proteome</keyword>
<protein>
    <recommendedName>
        <fullName evidence="3">Protein kinase domain-containing protein</fullName>
    </recommendedName>
</protein>
<organism evidence="1 2">
    <name type="scientific">Endocarpon pusillum</name>
    <dbReference type="NCBI Taxonomy" id="364733"/>
    <lineage>
        <taxon>Eukaryota</taxon>
        <taxon>Fungi</taxon>
        <taxon>Dikarya</taxon>
        <taxon>Ascomycota</taxon>
        <taxon>Pezizomycotina</taxon>
        <taxon>Eurotiomycetes</taxon>
        <taxon>Chaetothyriomycetidae</taxon>
        <taxon>Verrucariales</taxon>
        <taxon>Verrucariaceae</taxon>
        <taxon>Endocarpon</taxon>
    </lineage>
</organism>
<reference evidence="1" key="1">
    <citation type="submission" date="2020-02" db="EMBL/GenBank/DDBJ databases">
        <authorList>
            <person name="Palmer J.M."/>
        </authorList>
    </citation>
    <scope>NUCLEOTIDE SEQUENCE</scope>
    <source>
        <strain evidence="1">EPUS1.4</strain>
        <tissue evidence="1">Thallus</tissue>
    </source>
</reference>
<dbReference type="InterPro" id="IPR011009">
    <property type="entry name" value="Kinase-like_dom_sf"/>
</dbReference>
<dbReference type="AlphaFoldDB" id="A0A8H7AGA0"/>
<dbReference type="EMBL" id="JAACFV010000070">
    <property type="protein sequence ID" value="KAF7507347.1"/>
    <property type="molecule type" value="Genomic_DNA"/>
</dbReference>